<accession>A0A0D3JQQ7</accession>
<dbReference type="EnsemblProtists" id="EOD25842">
    <property type="protein sequence ID" value="EOD25842"/>
    <property type="gene ID" value="EMIHUDRAFT_206017"/>
</dbReference>
<dbReference type="KEGG" id="ehx:EMIHUDRAFT_206017"/>
<proteinExistence type="predicted"/>
<dbReference type="HOGENOM" id="CLU_2255255_0_0_1"/>
<reference evidence="2" key="1">
    <citation type="journal article" date="2013" name="Nature">
        <title>Pan genome of the phytoplankton Emiliania underpins its global distribution.</title>
        <authorList>
            <person name="Read B.A."/>
            <person name="Kegel J."/>
            <person name="Klute M.J."/>
            <person name="Kuo A."/>
            <person name="Lefebvre S.C."/>
            <person name="Maumus F."/>
            <person name="Mayer C."/>
            <person name="Miller J."/>
            <person name="Monier A."/>
            <person name="Salamov A."/>
            <person name="Young J."/>
            <person name="Aguilar M."/>
            <person name="Claverie J.M."/>
            <person name="Frickenhaus S."/>
            <person name="Gonzalez K."/>
            <person name="Herman E.K."/>
            <person name="Lin Y.C."/>
            <person name="Napier J."/>
            <person name="Ogata H."/>
            <person name="Sarno A.F."/>
            <person name="Shmutz J."/>
            <person name="Schroeder D."/>
            <person name="de Vargas C."/>
            <person name="Verret F."/>
            <person name="von Dassow P."/>
            <person name="Valentin K."/>
            <person name="Van de Peer Y."/>
            <person name="Wheeler G."/>
            <person name="Dacks J.B."/>
            <person name="Delwiche C.F."/>
            <person name="Dyhrman S.T."/>
            <person name="Glockner G."/>
            <person name="John U."/>
            <person name="Richards T."/>
            <person name="Worden A.Z."/>
            <person name="Zhang X."/>
            <person name="Grigoriev I.V."/>
            <person name="Allen A.E."/>
            <person name="Bidle K."/>
            <person name="Borodovsky M."/>
            <person name="Bowler C."/>
            <person name="Brownlee C."/>
            <person name="Cock J.M."/>
            <person name="Elias M."/>
            <person name="Gladyshev V.N."/>
            <person name="Groth M."/>
            <person name="Guda C."/>
            <person name="Hadaegh A."/>
            <person name="Iglesias-Rodriguez M.D."/>
            <person name="Jenkins J."/>
            <person name="Jones B.M."/>
            <person name="Lawson T."/>
            <person name="Leese F."/>
            <person name="Lindquist E."/>
            <person name="Lobanov A."/>
            <person name="Lomsadze A."/>
            <person name="Malik S.B."/>
            <person name="Marsh M.E."/>
            <person name="Mackinder L."/>
            <person name="Mock T."/>
            <person name="Mueller-Roeber B."/>
            <person name="Pagarete A."/>
            <person name="Parker M."/>
            <person name="Probert I."/>
            <person name="Quesneville H."/>
            <person name="Raines C."/>
            <person name="Rensing S.A."/>
            <person name="Riano-Pachon D.M."/>
            <person name="Richier S."/>
            <person name="Rokitta S."/>
            <person name="Shiraiwa Y."/>
            <person name="Soanes D.M."/>
            <person name="van der Giezen M."/>
            <person name="Wahlund T.M."/>
            <person name="Williams B."/>
            <person name="Wilson W."/>
            <person name="Wolfe G."/>
            <person name="Wurch L.L."/>
        </authorList>
    </citation>
    <scope>NUCLEOTIDE SEQUENCE</scope>
</reference>
<sequence length="104" mass="11285">MSCPEFEAMGKYAGKWVDEGNGDCGYTMTENCLCYTCICFTYKGCPYSGSNAWSCGTGCIMGPCIGLTYKDETMTLRWLCCPADTYKRASPSYGGPPPAGEMAR</sequence>
<organism evidence="1 2">
    <name type="scientific">Emiliania huxleyi (strain CCMP1516)</name>
    <dbReference type="NCBI Taxonomy" id="280463"/>
    <lineage>
        <taxon>Eukaryota</taxon>
        <taxon>Haptista</taxon>
        <taxon>Haptophyta</taxon>
        <taxon>Prymnesiophyceae</taxon>
        <taxon>Isochrysidales</taxon>
        <taxon>Noelaerhabdaceae</taxon>
        <taxon>Emiliania</taxon>
    </lineage>
</organism>
<name>A0A0D3JQQ7_EMIH1</name>
<evidence type="ECO:0000313" key="1">
    <source>
        <dbReference type="EnsemblProtists" id="EOD25842"/>
    </source>
</evidence>
<dbReference type="AlphaFoldDB" id="A0A0D3JQQ7"/>
<keyword evidence="2" id="KW-1185">Reference proteome</keyword>
<dbReference type="RefSeq" id="XP_005778271.1">
    <property type="nucleotide sequence ID" value="XM_005778214.1"/>
</dbReference>
<dbReference type="Proteomes" id="UP000013827">
    <property type="component" value="Unassembled WGS sequence"/>
</dbReference>
<reference evidence="1" key="2">
    <citation type="submission" date="2024-10" db="UniProtKB">
        <authorList>
            <consortium name="EnsemblProtists"/>
        </authorList>
    </citation>
    <scope>IDENTIFICATION</scope>
</reference>
<protein>
    <submittedName>
        <fullName evidence="1">Uncharacterized protein</fullName>
    </submittedName>
</protein>
<dbReference type="PaxDb" id="2903-EOD25842"/>
<dbReference type="GeneID" id="17271388"/>
<evidence type="ECO:0000313" key="2">
    <source>
        <dbReference type="Proteomes" id="UP000013827"/>
    </source>
</evidence>